<protein>
    <submittedName>
        <fullName evidence="1">Uncharacterized protein</fullName>
    </submittedName>
</protein>
<dbReference type="STRING" id="1045558.SAMN05216175_106109"/>
<sequence>MKKTFVLSHPKIKYARLIDAAKSDAKKYVKRERNKHLPKDADYWDFDCKFGHTENEAKVIHLSDINKCIDEVEQLQLESFYLEILAKPAKREFVPREDEDEF</sequence>
<evidence type="ECO:0000313" key="2">
    <source>
        <dbReference type="Proteomes" id="UP000198623"/>
    </source>
</evidence>
<accession>A0A1I2RM94</accession>
<gene>
    <name evidence="1" type="ORF">SAMN05216175_106109</name>
</gene>
<evidence type="ECO:0000313" key="1">
    <source>
        <dbReference type="EMBL" id="SFG39747.1"/>
    </source>
</evidence>
<organism evidence="1 2">
    <name type="scientific">Neptunomonas qingdaonensis</name>
    <dbReference type="NCBI Taxonomy" id="1045558"/>
    <lineage>
        <taxon>Bacteria</taxon>
        <taxon>Pseudomonadati</taxon>
        <taxon>Pseudomonadota</taxon>
        <taxon>Gammaproteobacteria</taxon>
        <taxon>Oceanospirillales</taxon>
        <taxon>Oceanospirillaceae</taxon>
        <taxon>Neptunomonas</taxon>
    </lineage>
</organism>
<proteinExistence type="predicted"/>
<dbReference type="EMBL" id="FOOU01000006">
    <property type="protein sequence ID" value="SFG39747.1"/>
    <property type="molecule type" value="Genomic_DNA"/>
</dbReference>
<name>A0A1I2RM94_9GAMM</name>
<dbReference type="Proteomes" id="UP000198623">
    <property type="component" value="Unassembled WGS sequence"/>
</dbReference>
<dbReference type="OrthoDB" id="9794656at2"/>
<dbReference type="AlphaFoldDB" id="A0A1I2RM94"/>
<dbReference type="Pfam" id="PF19669">
    <property type="entry name" value="DUF6172"/>
    <property type="match status" value="1"/>
</dbReference>
<keyword evidence="2" id="KW-1185">Reference proteome</keyword>
<reference evidence="2" key="1">
    <citation type="submission" date="2016-10" db="EMBL/GenBank/DDBJ databases">
        <authorList>
            <person name="Varghese N."/>
            <person name="Submissions S."/>
        </authorList>
    </citation>
    <scope>NUCLEOTIDE SEQUENCE [LARGE SCALE GENOMIC DNA]</scope>
    <source>
        <strain evidence="2">CGMCC 1.10971</strain>
    </source>
</reference>
<dbReference type="InterPro" id="IPR046170">
    <property type="entry name" value="DUF6172"/>
</dbReference>
<dbReference type="RefSeq" id="WP_090727769.1">
    <property type="nucleotide sequence ID" value="NZ_FOOU01000006.1"/>
</dbReference>